<keyword evidence="1" id="KW-0812">Transmembrane</keyword>
<dbReference type="AlphaFoldDB" id="G4CRV9"/>
<evidence type="ECO:0000313" key="2">
    <source>
        <dbReference type="EMBL" id="EGZ44873.1"/>
    </source>
</evidence>
<dbReference type="HOGENOM" id="CLU_1702374_0_0_4"/>
<dbReference type="STRING" id="1030841.HMPREF9370_1819"/>
<name>G4CRV9_9NEIS</name>
<reference evidence="2 3" key="1">
    <citation type="submission" date="2011-06" db="EMBL/GenBank/DDBJ databases">
        <authorList>
            <person name="Muzny D."/>
            <person name="Qin X."/>
            <person name="Deng J."/>
            <person name="Jiang H."/>
            <person name="Liu Y."/>
            <person name="Qu J."/>
            <person name="Song X.-Z."/>
            <person name="Zhang L."/>
            <person name="Thornton R."/>
            <person name="Coyle M."/>
            <person name="Francisco L."/>
            <person name="Jackson L."/>
            <person name="Javaid M."/>
            <person name="Korchina V."/>
            <person name="Kovar C."/>
            <person name="Mata R."/>
            <person name="Mathew T."/>
            <person name="Ngo R."/>
            <person name="Nguyen L."/>
            <person name="Nguyen N."/>
            <person name="Okwuonu G."/>
            <person name="Ongeri F."/>
            <person name="Pham C."/>
            <person name="Simmons D."/>
            <person name="Wilczek-Boney K."/>
            <person name="Hale W."/>
            <person name="Jakkamsetti A."/>
            <person name="Pham P."/>
            <person name="Ruth R."/>
            <person name="San Lucas F."/>
            <person name="Warren J."/>
            <person name="Zhang J."/>
            <person name="Zhao Z."/>
            <person name="Zhou C."/>
            <person name="Zhu D."/>
            <person name="Lee S."/>
            <person name="Bess C."/>
            <person name="Blankenburg K."/>
            <person name="Forbes L."/>
            <person name="Fu Q."/>
            <person name="Gubbala S."/>
            <person name="Hirani K."/>
            <person name="Jayaseelan J.C."/>
            <person name="Lara F."/>
            <person name="Munidasa M."/>
            <person name="Palculict T."/>
            <person name="Patil S."/>
            <person name="Pu L.-L."/>
            <person name="Saada N."/>
            <person name="Tang L."/>
            <person name="Weissenberger G."/>
            <person name="Zhu Y."/>
            <person name="Hemphill L."/>
            <person name="Shang Y."/>
            <person name="Youmans B."/>
            <person name="Ayvaz T."/>
            <person name="Ross M."/>
            <person name="Santibanez J."/>
            <person name="Aqrawi P."/>
            <person name="Gross S."/>
            <person name="Joshi V."/>
            <person name="Fowler G."/>
            <person name="Nazareth L."/>
            <person name="Reid J."/>
            <person name="Worley K."/>
            <person name="Petrosino J."/>
            <person name="Highlander S."/>
            <person name="Gibbs R."/>
        </authorList>
    </citation>
    <scope>NUCLEOTIDE SEQUENCE [LARGE SCALE GENOMIC DNA]</scope>
    <source>
        <strain evidence="2 3">9715</strain>
    </source>
</reference>
<keyword evidence="1" id="KW-0472">Membrane</keyword>
<comment type="caution">
    <text evidence="2">The sequence shown here is derived from an EMBL/GenBank/DDBJ whole genome shotgun (WGS) entry which is preliminary data.</text>
</comment>
<evidence type="ECO:0000313" key="3">
    <source>
        <dbReference type="Proteomes" id="UP000005336"/>
    </source>
</evidence>
<sequence length="154" mass="18227">MFYFNKIERLSGQIAFYHKVLNHHAPWFLLATIAAWSLGSSHPIQGLISLLLIAYFYRVIMLNDLKEKYGNELIIDGWKIHIKKAIDMLETDIRKNCMTEQQQEVLNLLQEKCSSQIKLKNIFRNRPFLVAYLFFAWAFWDLLESNLRALSKIF</sequence>
<dbReference type="RefSeq" id="WP_009116960.1">
    <property type="nucleotide sequence ID" value="NZ_JH165159.1"/>
</dbReference>
<keyword evidence="3" id="KW-1185">Reference proteome</keyword>
<keyword evidence="1" id="KW-1133">Transmembrane helix</keyword>
<gene>
    <name evidence="2" type="ORF">HMPREF9370_1819</name>
</gene>
<proteinExistence type="predicted"/>
<accession>G4CRV9</accession>
<protein>
    <submittedName>
        <fullName evidence="2">Uncharacterized protein</fullName>
    </submittedName>
</protein>
<dbReference type="EMBL" id="AGAZ01000063">
    <property type="protein sequence ID" value="EGZ44873.1"/>
    <property type="molecule type" value="Genomic_DNA"/>
</dbReference>
<organism evidence="2 3">
    <name type="scientific">Neisseria wadsworthii 9715</name>
    <dbReference type="NCBI Taxonomy" id="1030841"/>
    <lineage>
        <taxon>Bacteria</taxon>
        <taxon>Pseudomonadati</taxon>
        <taxon>Pseudomonadota</taxon>
        <taxon>Betaproteobacteria</taxon>
        <taxon>Neisseriales</taxon>
        <taxon>Neisseriaceae</taxon>
        <taxon>Neisseria</taxon>
    </lineage>
</organism>
<feature type="transmembrane region" description="Helical" evidence="1">
    <location>
        <begin position="44"/>
        <end position="60"/>
    </location>
</feature>
<feature type="transmembrane region" description="Helical" evidence="1">
    <location>
        <begin position="20"/>
        <end position="38"/>
    </location>
</feature>
<feature type="transmembrane region" description="Helical" evidence="1">
    <location>
        <begin position="127"/>
        <end position="143"/>
    </location>
</feature>
<evidence type="ECO:0000256" key="1">
    <source>
        <dbReference type="SAM" id="Phobius"/>
    </source>
</evidence>
<dbReference type="Proteomes" id="UP000005336">
    <property type="component" value="Unassembled WGS sequence"/>
</dbReference>